<dbReference type="Gene3D" id="3.90.79.10">
    <property type="entry name" value="Nucleoside Triphosphate Pyrophosphohydrolase"/>
    <property type="match status" value="1"/>
</dbReference>
<dbReference type="PROSITE" id="PS51462">
    <property type="entry name" value="NUDIX"/>
    <property type="match status" value="1"/>
</dbReference>
<dbReference type="Proteomes" id="UP000273326">
    <property type="component" value="Chromosome"/>
</dbReference>
<dbReference type="PANTHER" id="PTHR10885">
    <property type="entry name" value="ISOPENTENYL-DIPHOSPHATE DELTA-ISOMERASE"/>
    <property type="match status" value="1"/>
</dbReference>
<dbReference type="RefSeq" id="WP_126110399.1">
    <property type="nucleotide sequence ID" value="NZ_CP034465.1"/>
</dbReference>
<dbReference type="GO" id="GO:0003824">
    <property type="term" value="F:catalytic activity"/>
    <property type="evidence" value="ECO:0007669"/>
    <property type="project" value="UniProtKB-ARBA"/>
</dbReference>
<keyword evidence="3" id="KW-1185">Reference proteome</keyword>
<evidence type="ECO:0000313" key="2">
    <source>
        <dbReference type="EMBL" id="AZP04717.1"/>
    </source>
</evidence>
<protein>
    <submittedName>
        <fullName evidence="2">NUDIX domain-containing protein</fullName>
    </submittedName>
</protein>
<accession>A0A3Q9BL22</accession>
<dbReference type="KEGG" id="jeh:EJN90_08755"/>
<name>A0A3Q9BL22_9LACT</name>
<dbReference type="InterPro" id="IPR015797">
    <property type="entry name" value="NUDIX_hydrolase-like_dom_sf"/>
</dbReference>
<dbReference type="SUPFAM" id="SSF55811">
    <property type="entry name" value="Nudix"/>
    <property type="match status" value="1"/>
</dbReference>
<reference evidence="3" key="1">
    <citation type="submission" date="2018-12" db="EMBL/GenBank/DDBJ databases">
        <title>Complete genome sequencing of Jeotgalibaca sp. H21T32.</title>
        <authorList>
            <person name="Bae J.-W."/>
            <person name="Lee S.-Y."/>
        </authorList>
    </citation>
    <scope>NUCLEOTIDE SEQUENCE [LARGE SCALE GENOMIC DNA]</scope>
    <source>
        <strain evidence="3">H21T32</strain>
    </source>
</reference>
<proteinExistence type="predicted"/>
<gene>
    <name evidence="2" type="ORF">EJN90_08755</name>
</gene>
<dbReference type="InterPro" id="IPR000086">
    <property type="entry name" value="NUDIX_hydrolase_dom"/>
</dbReference>
<dbReference type="AlphaFoldDB" id="A0A3Q9BL22"/>
<feature type="domain" description="Nudix hydrolase" evidence="1">
    <location>
        <begin position="28"/>
        <end position="157"/>
    </location>
</feature>
<dbReference type="PANTHER" id="PTHR10885:SF0">
    <property type="entry name" value="ISOPENTENYL-DIPHOSPHATE DELTA-ISOMERASE"/>
    <property type="match status" value="1"/>
</dbReference>
<dbReference type="OrthoDB" id="9786032at2"/>
<evidence type="ECO:0000259" key="1">
    <source>
        <dbReference type="PROSITE" id="PS51462"/>
    </source>
</evidence>
<dbReference type="Pfam" id="PF00293">
    <property type="entry name" value="NUDIX"/>
    <property type="match status" value="1"/>
</dbReference>
<organism evidence="2 3">
    <name type="scientific">Jeotgalibaca ciconiae</name>
    <dbReference type="NCBI Taxonomy" id="2496265"/>
    <lineage>
        <taxon>Bacteria</taxon>
        <taxon>Bacillati</taxon>
        <taxon>Bacillota</taxon>
        <taxon>Bacilli</taxon>
        <taxon>Lactobacillales</taxon>
        <taxon>Carnobacteriaceae</taxon>
        <taxon>Jeotgalibaca</taxon>
    </lineage>
</organism>
<sequence>MELWDIYDKDRKHTGETMVSGSEFGEGEYHLIVHLCIFNSDGQLLIQQRQSSKKQWPNLWDLSVGGKAISGETSQMAGERELKEELGYIVNLQKKRPIVTIHYTRGFDDVFIIEENLDLAELTLQQEEVQDVKWATKEEIISKIKEGRFVPYFESFIHFLFDMFSHPNSYIR</sequence>
<dbReference type="CDD" id="cd04693">
    <property type="entry name" value="NUDIX_Hydrolase"/>
    <property type="match status" value="1"/>
</dbReference>
<evidence type="ECO:0000313" key="3">
    <source>
        <dbReference type="Proteomes" id="UP000273326"/>
    </source>
</evidence>
<dbReference type="EMBL" id="CP034465">
    <property type="protein sequence ID" value="AZP04717.1"/>
    <property type="molecule type" value="Genomic_DNA"/>
</dbReference>